<dbReference type="Proteomes" id="UP000230956">
    <property type="component" value="Unassembled WGS sequence"/>
</dbReference>
<proteinExistence type="inferred from homology"/>
<comment type="catalytic activity">
    <reaction evidence="3 4">
        <text>N(6)-[(R)-lipoyl]-L-lysyl-[glycine-cleavage complex H protein] + glycine + H(+) = N(6)-[(R)-S(8)-aminomethyldihydrolipoyl]-L-lysyl-[glycine-cleavage complex H protein] + CO2</text>
        <dbReference type="Rhea" id="RHEA:24304"/>
        <dbReference type="Rhea" id="RHEA-COMP:10494"/>
        <dbReference type="Rhea" id="RHEA-COMP:10495"/>
        <dbReference type="ChEBI" id="CHEBI:15378"/>
        <dbReference type="ChEBI" id="CHEBI:16526"/>
        <dbReference type="ChEBI" id="CHEBI:57305"/>
        <dbReference type="ChEBI" id="CHEBI:83099"/>
        <dbReference type="ChEBI" id="CHEBI:83143"/>
        <dbReference type="EC" id="1.4.4.2"/>
    </reaction>
</comment>
<dbReference type="Gene3D" id="3.40.640.10">
    <property type="entry name" value="Type I PLP-dependent aspartate aminotransferase-like (Major domain)"/>
    <property type="match status" value="1"/>
</dbReference>
<dbReference type="PANTHER" id="PTHR42806:SF1">
    <property type="entry name" value="GLYCINE DEHYDROGENASE (DECARBOXYLATING)"/>
    <property type="match status" value="1"/>
</dbReference>
<evidence type="ECO:0000256" key="3">
    <source>
        <dbReference type="ARBA" id="ARBA00049026"/>
    </source>
</evidence>
<dbReference type="GO" id="GO:0019464">
    <property type="term" value="P:glycine decarboxylation via glycine cleavage system"/>
    <property type="evidence" value="ECO:0007669"/>
    <property type="project" value="UniProtKB-UniRule"/>
</dbReference>
<sequence length="448" mass="49660">MALDFIPITDNDKAAMLDSLGLKSIGELFDLSIPDEVRLKRPLDLPQGVSEYELIKELQGIAADNYSLDSYISFLGGGAYDHFVPQIVDAIISLPEFYTPYTPYQPEVSQGILQALFEYQTMISELTGFEIANDSLYDGSTTVAEAALLAHDVTKKTEVIISEAVHPEYRDVLKNYTRGIGITIKTVPMKNGSTDIAALEDMISDETACVIMQQPNFFGCLEDMPRVGDITDRYPVLFIASVDPISLGILQPPAEYGADVAIGEGQPLGNKLNFGGPYLGIFACRKEYLRRVPGHLTSATIDTEGRTGYVFTLQTREQHIKRERATSNICTSEILNAIAAAVYLSYIGPAGLKEVATQCIQKAHYMYDRLRSISYLEPLFDAPFFKEFAFKSTKPVAEINSHLIIEGIIGGLNIGRLYPEYENAILFCVTEKRTKQEIDILIEILESI</sequence>
<dbReference type="HAMAP" id="MF_00712">
    <property type="entry name" value="GcvPA"/>
    <property type="match status" value="1"/>
</dbReference>
<evidence type="ECO:0000256" key="4">
    <source>
        <dbReference type="HAMAP-Rule" id="MF_00712"/>
    </source>
</evidence>
<dbReference type="EMBL" id="PFNG01000085">
    <property type="protein sequence ID" value="PIZ40619.1"/>
    <property type="molecule type" value="Genomic_DNA"/>
</dbReference>
<dbReference type="InterPro" id="IPR015422">
    <property type="entry name" value="PyrdxlP-dep_Trfase_small"/>
</dbReference>
<dbReference type="PANTHER" id="PTHR42806">
    <property type="entry name" value="GLYCINE CLEAVAGE SYSTEM P-PROTEIN"/>
    <property type="match status" value="1"/>
</dbReference>
<dbReference type="Gene3D" id="3.90.1150.10">
    <property type="entry name" value="Aspartate Aminotransferase, domain 1"/>
    <property type="match status" value="1"/>
</dbReference>
<dbReference type="CDD" id="cd00613">
    <property type="entry name" value="GDC-P"/>
    <property type="match status" value="1"/>
</dbReference>
<comment type="subunit">
    <text evidence="4">The glycine cleavage system is composed of four proteins: P, T, L and H. In this organism, the P 'protein' is a heterodimer of two subunits.</text>
</comment>
<dbReference type="GO" id="GO:0004375">
    <property type="term" value="F:glycine dehydrogenase (decarboxylating) activity"/>
    <property type="evidence" value="ECO:0007669"/>
    <property type="project" value="UniProtKB-EC"/>
</dbReference>
<comment type="caution">
    <text evidence="6">The sequence shown here is derived from an EMBL/GenBank/DDBJ whole genome shotgun (WGS) entry which is preliminary data.</text>
</comment>
<dbReference type="InterPro" id="IPR020581">
    <property type="entry name" value="GDC_P"/>
</dbReference>
<dbReference type="PIRSF" id="PIRSF006815">
    <property type="entry name" value="GcvPA"/>
    <property type="match status" value="1"/>
</dbReference>
<dbReference type="AlphaFoldDB" id="A0A2M7T937"/>
<gene>
    <name evidence="4" type="primary">gcvPA</name>
    <name evidence="6" type="ORF">COY37_03570</name>
</gene>
<evidence type="ECO:0000256" key="1">
    <source>
        <dbReference type="ARBA" id="ARBA00003788"/>
    </source>
</evidence>
<name>A0A2M7T937_9ACTN</name>
<dbReference type="SUPFAM" id="SSF53383">
    <property type="entry name" value="PLP-dependent transferases"/>
    <property type="match status" value="1"/>
</dbReference>
<keyword evidence="2 4" id="KW-0560">Oxidoreductase</keyword>
<accession>A0A2M7T937</accession>
<dbReference type="InterPro" id="IPR015421">
    <property type="entry name" value="PyrdxlP-dep_Trfase_major"/>
</dbReference>
<dbReference type="InterPro" id="IPR015424">
    <property type="entry name" value="PyrdxlP-dep_Trfase"/>
</dbReference>
<reference evidence="7" key="1">
    <citation type="submission" date="2017-09" db="EMBL/GenBank/DDBJ databases">
        <title>Depth-based differentiation of microbial function through sediment-hosted aquifers and enrichment of novel symbionts in the deep terrestrial subsurface.</title>
        <authorList>
            <person name="Probst A.J."/>
            <person name="Ladd B."/>
            <person name="Jarett J.K."/>
            <person name="Geller-Mcgrath D.E."/>
            <person name="Sieber C.M.K."/>
            <person name="Emerson J.B."/>
            <person name="Anantharaman K."/>
            <person name="Thomas B.C."/>
            <person name="Malmstrom R."/>
            <person name="Stieglmeier M."/>
            <person name="Klingl A."/>
            <person name="Woyke T."/>
            <person name="Ryan C.M."/>
            <person name="Banfield J.F."/>
        </authorList>
    </citation>
    <scope>NUCLEOTIDE SEQUENCE [LARGE SCALE GENOMIC DNA]</scope>
</reference>
<dbReference type="EC" id="1.4.4.2" evidence="4"/>
<evidence type="ECO:0000313" key="7">
    <source>
        <dbReference type="Proteomes" id="UP000230956"/>
    </source>
</evidence>
<dbReference type="Pfam" id="PF02347">
    <property type="entry name" value="GDC-P"/>
    <property type="match status" value="1"/>
</dbReference>
<comment type="function">
    <text evidence="1 4">The glycine cleavage system catalyzes the degradation of glycine. The P protein binds the alpha-amino group of glycine through its pyridoxal phosphate cofactor; CO(2) is released and the remaining methylamine moiety is then transferred to the lipoamide cofactor of the H protein.</text>
</comment>
<dbReference type="InterPro" id="IPR023010">
    <property type="entry name" value="GcvPA"/>
</dbReference>
<organism evidence="6 7">
    <name type="scientific">Candidatus Aquicultor secundus</name>
    <dbReference type="NCBI Taxonomy" id="1973895"/>
    <lineage>
        <taxon>Bacteria</taxon>
        <taxon>Bacillati</taxon>
        <taxon>Actinomycetota</taxon>
        <taxon>Candidatus Aquicultoria</taxon>
        <taxon>Candidatus Aquicultorales</taxon>
        <taxon>Candidatus Aquicultoraceae</taxon>
        <taxon>Candidatus Aquicultor</taxon>
    </lineage>
</organism>
<evidence type="ECO:0000259" key="5">
    <source>
        <dbReference type="Pfam" id="PF02347"/>
    </source>
</evidence>
<protein>
    <recommendedName>
        <fullName evidence="4">Probable glycine dehydrogenase (decarboxylating) subunit 1</fullName>
        <ecNumber evidence="4">1.4.4.2</ecNumber>
    </recommendedName>
    <alternativeName>
        <fullName evidence="4">Glycine cleavage system P-protein subunit 1</fullName>
    </alternativeName>
    <alternativeName>
        <fullName evidence="4">Glycine decarboxylase subunit 1</fullName>
    </alternativeName>
    <alternativeName>
        <fullName evidence="4">Glycine dehydrogenase (aminomethyl-transferring) subunit 1</fullName>
    </alternativeName>
</protein>
<dbReference type="GO" id="GO:0009116">
    <property type="term" value="P:nucleoside metabolic process"/>
    <property type="evidence" value="ECO:0007669"/>
    <property type="project" value="InterPro"/>
</dbReference>
<comment type="similarity">
    <text evidence="4">Belongs to the GcvP family. N-terminal subunit subfamily.</text>
</comment>
<feature type="domain" description="Glycine cleavage system P-protein N-terminal" evidence="5">
    <location>
        <begin position="5"/>
        <end position="445"/>
    </location>
</feature>
<evidence type="ECO:0000313" key="6">
    <source>
        <dbReference type="EMBL" id="PIZ40619.1"/>
    </source>
</evidence>
<dbReference type="InterPro" id="IPR049315">
    <property type="entry name" value="GDC-P_N"/>
</dbReference>
<dbReference type="NCBIfam" id="NF001696">
    <property type="entry name" value="PRK00451.1"/>
    <property type="match status" value="1"/>
</dbReference>
<evidence type="ECO:0000256" key="2">
    <source>
        <dbReference type="ARBA" id="ARBA00023002"/>
    </source>
</evidence>